<evidence type="ECO:0000313" key="2">
    <source>
        <dbReference type="EMBL" id="NEY80305.1"/>
    </source>
</evidence>
<name>A0A6B3VVI5_9BACI</name>
<dbReference type="Proteomes" id="UP000472971">
    <property type="component" value="Unassembled WGS sequence"/>
</dbReference>
<dbReference type="PANTHER" id="PTHR32329:SF2">
    <property type="entry name" value="BIFUNCTIONAL PROTEIN [INCLUDES 2-HYDROXYACYL-COA DEHYDRATASE (N-TER) AND ITS ACTIVATOR DOMAIN (C_TERM)"/>
    <property type="match status" value="1"/>
</dbReference>
<reference evidence="2 3" key="1">
    <citation type="submission" date="2020-02" db="EMBL/GenBank/DDBJ databases">
        <title>Bacillus aquiflavi sp. nov., isolated from yellow water of strong flavor Chinese baijiu in Yibin region of China.</title>
        <authorList>
            <person name="Xie J."/>
        </authorList>
    </citation>
    <scope>NUCLEOTIDE SEQUENCE [LARGE SCALE GENOMIC DNA]</scope>
    <source>
        <strain evidence="2 3">3H-10</strain>
    </source>
</reference>
<comment type="caution">
    <text evidence="2">The sequence shown here is derived from an EMBL/GenBank/DDBJ whole genome shotgun (WGS) entry which is preliminary data.</text>
</comment>
<keyword evidence="3" id="KW-1185">Reference proteome</keyword>
<evidence type="ECO:0000313" key="3">
    <source>
        <dbReference type="Proteomes" id="UP000472971"/>
    </source>
</evidence>
<organism evidence="2 3">
    <name type="scientific">Bacillus aquiflavi</name>
    <dbReference type="NCBI Taxonomy" id="2672567"/>
    <lineage>
        <taxon>Bacteria</taxon>
        <taxon>Bacillati</taxon>
        <taxon>Bacillota</taxon>
        <taxon>Bacilli</taxon>
        <taxon>Bacillales</taxon>
        <taxon>Bacillaceae</taxon>
        <taxon>Bacillus</taxon>
    </lineage>
</organism>
<protein>
    <submittedName>
        <fullName evidence="2">2-hydroxyglutaryl-CoA dehydratase</fullName>
    </submittedName>
</protein>
<dbReference type="Proteomes" id="UP000570010">
    <property type="component" value="Unassembled WGS sequence"/>
</dbReference>
<dbReference type="EMBL" id="JAAIWN010000003">
    <property type="protein sequence ID" value="NEY80305.1"/>
    <property type="molecule type" value="Genomic_DNA"/>
</dbReference>
<accession>A0A6B3VVI5</accession>
<gene>
    <name evidence="2" type="ORF">G4D64_01935</name>
    <name evidence="1" type="ORF">H1Z61_01940</name>
</gene>
<dbReference type="EMBL" id="JACEIO010000003">
    <property type="protein sequence ID" value="MBA4535930.1"/>
    <property type="molecule type" value="Genomic_DNA"/>
</dbReference>
<dbReference type="InterPro" id="IPR051805">
    <property type="entry name" value="Dehydratase_Activator_Redct"/>
</dbReference>
<dbReference type="AlphaFoldDB" id="A0A6B3VVI5"/>
<evidence type="ECO:0000313" key="1">
    <source>
        <dbReference type="EMBL" id="MBA4535930.1"/>
    </source>
</evidence>
<evidence type="ECO:0000313" key="4">
    <source>
        <dbReference type="Proteomes" id="UP000570010"/>
    </source>
</evidence>
<sequence length="478" mass="54206">MAHDYLIEGALAGLGYRVKHMECPDTESLRFGKEFGNRGQCNPTYFTVGNLIKYLTHLRDVGGKTKEEIVQNYLFMTSGSCGPCRFGTYVTEYRKALRDAGFDGFRVLLFQQQSGLKQATGEESALKLDSSFFLTFLKAVLVGDILNAVGYRIRPYEAVAGATNKALERCKQYLYETFQKRKSLLHALYRCRKELRTVKIDRTIVKPKVSIIGEFWAMTTEGDGNYRLQQFLEEEGAEVEVQSVTAWILFLIWEGRHDTKKRLALRRNDTGRHGLEGKNPQLRLRMLQLADRIIRIMFQMYAKAIGLSDYELPNMDEIAKVAHEHYNNNVRGGEGHMEVGKLILNVIKRKVNMTISVKPFGCMPSSGVSDGVQSFITEIHPEAIFLPIETTGDGAINVYSRIQMMLFKAKQAAQKEFEEALMNKGVTVDKLQSLCTTKYSHRRHIAASTAANAVYNISSLSNKLLLAKIKREKMMKTM</sequence>
<dbReference type="PANTHER" id="PTHR32329">
    <property type="entry name" value="BIFUNCTIONAL PROTEIN [INCLUDES 2-HYDROXYACYL-COA DEHYDRATASE (N-TER) AND ITS ACTIVATOR DOMAIN (C_TERM)-RELATED"/>
    <property type="match status" value="1"/>
</dbReference>
<proteinExistence type="predicted"/>
<reference evidence="1 4" key="2">
    <citation type="submission" date="2020-07" db="EMBL/GenBank/DDBJ databases">
        <authorList>
            <person name="Feng H."/>
        </authorList>
    </citation>
    <scope>NUCLEOTIDE SEQUENCE [LARGE SCALE GENOMIC DNA]</scope>
    <source>
        <strain evidence="4">s-12</strain>
        <strain evidence="1">S-12</strain>
    </source>
</reference>